<gene>
    <name evidence="6" type="ORF">BSU04_43835</name>
</gene>
<evidence type="ECO:0000256" key="2">
    <source>
        <dbReference type="ARBA" id="ARBA00022630"/>
    </source>
</evidence>
<dbReference type="Gene3D" id="3.40.50.360">
    <property type="match status" value="1"/>
</dbReference>
<comment type="caution">
    <text evidence="6">The sequence shown here is derived from an EMBL/GenBank/DDBJ whole genome shotgun (WGS) entry which is preliminary data.</text>
</comment>
<dbReference type="InterPro" id="IPR029039">
    <property type="entry name" value="Flavoprotein-like_sf"/>
</dbReference>
<comment type="cofactor">
    <cofactor evidence="1">
        <name>FMN</name>
        <dbReference type="ChEBI" id="CHEBI:58210"/>
    </cofactor>
</comment>
<accession>A0A226WML5</accession>
<dbReference type="PANTHER" id="PTHR30546:SF23">
    <property type="entry name" value="FLAVOPROTEIN-LIKE PROTEIN YCP4-RELATED"/>
    <property type="match status" value="1"/>
</dbReference>
<dbReference type="GO" id="GO:0010181">
    <property type="term" value="F:FMN binding"/>
    <property type="evidence" value="ECO:0007669"/>
    <property type="project" value="InterPro"/>
</dbReference>
<evidence type="ECO:0000256" key="3">
    <source>
        <dbReference type="ARBA" id="ARBA00022643"/>
    </source>
</evidence>
<name>A0A226WML5_CABSO</name>
<dbReference type="InterPro" id="IPR008254">
    <property type="entry name" value="Flavodoxin/NO_synth"/>
</dbReference>
<dbReference type="GO" id="GO:0009055">
    <property type="term" value="F:electron transfer activity"/>
    <property type="evidence" value="ECO:0007669"/>
    <property type="project" value="InterPro"/>
</dbReference>
<organism evidence="6 7">
    <name type="scientific">Caballeronia sordidicola</name>
    <name type="common">Burkholderia sordidicola</name>
    <dbReference type="NCBI Taxonomy" id="196367"/>
    <lineage>
        <taxon>Bacteria</taxon>
        <taxon>Pseudomonadati</taxon>
        <taxon>Pseudomonadota</taxon>
        <taxon>Betaproteobacteria</taxon>
        <taxon>Burkholderiales</taxon>
        <taxon>Burkholderiaceae</taxon>
        <taxon>Caballeronia</taxon>
    </lineage>
</organism>
<proteinExistence type="predicted"/>
<evidence type="ECO:0000313" key="7">
    <source>
        <dbReference type="Proteomes" id="UP000214720"/>
    </source>
</evidence>
<protein>
    <recommendedName>
        <fullName evidence="4">Flavoprotein WrbA</fullName>
    </recommendedName>
</protein>
<dbReference type="Proteomes" id="UP000214720">
    <property type="component" value="Unassembled WGS sequence"/>
</dbReference>
<dbReference type="Pfam" id="PF03358">
    <property type="entry name" value="FMN_red"/>
    <property type="match status" value="1"/>
</dbReference>
<dbReference type="InterPro" id="IPR001226">
    <property type="entry name" value="Flavodoxin_CS"/>
</dbReference>
<dbReference type="PANTHER" id="PTHR30546">
    <property type="entry name" value="FLAVODOXIN-RELATED PROTEIN WRBA-RELATED"/>
    <property type="match status" value="1"/>
</dbReference>
<dbReference type="PROSITE" id="PS00201">
    <property type="entry name" value="FLAVODOXIN"/>
    <property type="match status" value="1"/>
</dbReference>
<evidence type="ECO:0000259" key="5">
    <source>
        <dbReference type="PROSITE" id="PS50902"/>
    </source>
</evidence>
<keyword evidence="3" id="KW-0288">FMN</keyword>
<evidence type="ECO:0000313" key="6">
    <source>
        <dbReference type="EMBL" id="OXC72060.1"/>
    </source>
</evidence>
<dbReference type="GO" id="GO:0003955">
    <property type="term" value="F:NAD(P)H dehydrogenase (quinone) activity"/>
    <property type="evidence" value="ECO:0007669"/>
    <property type="project" value="TreeGrafter"/>
</dbReference>
<keyword evidence="2" id="KW-0285">Flavoprotein</keyword>
<dbReference type="eggNOG" id="COG0655">
    <property type="taxonomic scope" value="Bacteria"/>
</dbReference>
<feature type="domain" description="Flavodoxin-like" evidence="5">
    <location>
        <begin position="33"/>
        <end position="208"/>
    </location>
</feature>
<dbReference type="EMBL" id="MTHB01000285">
    <property type="protein sequence ID" value="OXC72060.1"/>
    <property type="molecule type" value="Genomic_DNA"/>
</dbReference>
<dbReference type="PROSITE" id="PS50902">
    <property type="entry name" value="FLAVODOXIN_LIKE"/>
    <property type="match status" value="1"/>
</dbReference>
<sequence length="217" mass="22554">MATGQVIAKSRGSGCSCATRDFVSQTGNEMPKIVIVYHSGYGHTKKVAEAVLTGTIDAGADAKLLAVGDLDDAGWTELDAADAIIFGAPTYMGGPSADFKKFADASSKPWFAQSWKDKIAAGFTNSATMNGDKHSTIAYLVTLAMQHGMIWAGTGMMPSNTKAATRNDLNYVGGFSGLLTQSPADASPDEAPPPGDLETAKAFGARIAAVAARWNAK</sequence>
<evidence type="ECO:0000256" key="1">
    <source>
        <dbReference type="ARBA" id="ARBA00001917"/>
    </source>
</evidence>
<evidence type="ECO:0000256" key="4">
    <source>
        <dbReference type="ARBA" id="ARBA00029652"/>
    </source>
</evidence>
<dbReference type="AlphaFoldDB" id="A0A226WML5"/>
<reference evidence="7" key="1">
    <citation type="submission" date="2017-01" db="EMBL/GenBank/DDBJ databases">
        <title>Genome Analysis of Deinococcus marmoris KOPRI26562.</title>
        <authorList>
            <person name="Kim J.H."/>
            <person name="Oh H.-M."/>
        </authorList>
    </citation>
    <scope>NUCLEOTIDE SEQUENCE [LARGE SCALE GENOMIC DNA]</scope>
    <source>
        <strain evidence="7">PAMC 26633</strain>
    </source>
</reference>
<dbReference type="GO" id="GO:0016020">
    <property type="term" value="C:membrane"/>
    <property type="evidence" value="ECO:0007669"/>
    <property type="project" value="TreeGrafter"/>
</dbReference>
<dbReference type="SUPFAM" id="SSF52218">
    <property type="entry name" value="Flavoproteins"/>
    <property type="match status" value="1"/>
</dbReference>
<dbReference type="InterPro" id="IPR005025">
    <property type="entry name" value="FMN_Rdtase-like_dom"/>
</dbReference>